<dbReference type="InterPro" id="IPR013766">
    <property type="entry name" value="Thioredoxin_domain"/>
</dbReference>
<dbReference type="GO" id="GO:0016209">
    <property type="term" value="F:antioxidant activity"/>
    <property type="evidence" value="ECO:0007669"/>
    <property type="project" value="InterPro"/>
</dbReference>
<dbReference type="OrthoDB" id="9798454at2"/>
<name>A0A255YJC8_9SPHN</name>
<sequence length="403" mass="43323">MMMKHLSTLFAASLLATTAAAADLNGQWRVSFDGHPGGPLPFTLEVKPGKTGPQAWIINQPERLKVEQVTVTGDSITLVFPSYNSRLELSAAADGSLSGAATVLRSTGTVTLPARAVRGGWRFTPGAVKPAGNVTGRWNLSYGDNKVKGLLILKQMGSQVSGTVQLPTGDMRYLSGELNGTVLKLSTFDGSFTNLWTGTLAGDTLKGAQFAATSRATGNPFEAKKEKLATMEAVAVEKPGGDRLSFRLPTPDGQMISLADARYKGKVVVISIGGAWCPNCHDEAQYLGPYAARRQKEGLEMIGLQFEYGADEARAMRQISSFKSRYKLIYPMVYAGQPNADDTKKVLGNLAPVKVWPTTIFIGRDGRVKEVHVGWAGPATGALNVKAKKEFDETVSRLLRERA</sequence>
<protein>
    <recommendedName>
        <fullName evidence="2">Thioredoxin domain-containing protein</fullName>
    </recommendedName>
</protein>
<dbReference type="GO" id="GO:0016491">
    <property type="term" value="F:oxidoreductase activity"/>
    <property type="evidence" value="ECO:0007669"/>
    <property type="project" value="InterPro"/>
</dbReference>
<dbReference type="InterPro" id="IPR036249">
    <property type="entry name" value="Thioredoxin-like_sf"/>
</dbReference>
<comment type="caution">
    <text evidence="3">The sequence shown here is derived from an EMBL/GenBank/DDBJ whole genome shotgun (WGS) entry which is preliminary data.</text>
</comment>
<dbReference type="SUPFAM" id="SSF52833">
    <property type="entry name" value="Thioredoxin-like"/>
    <property type="match status" value="1"/>
</dbReference>
<dbReference type="RefSeq" id="WP_094473580.1">
    <property type="nucleotide sequence ID" value="NZ_NOXT01000106.1"/>
</dbReference>
<dbReference type="InterPro" id="IPR000866">
    <property type="entry name" value="AhpC/TSA"/>
</dbReference>
<keyword evidence="1" id="KW-0732">Signal</keyword>
<gene>
    <name evidence="3" type="ORF">CHU93_08070</name>
</gene>
<dbReference type="EMBL" id="NOXT01000106">
    <property type="protein sequence ID" value="OYQ29283.1"/>
    <property type="molecule type" value="Genomic_DNA"/>
</dbReference>
<dbReference type="PANTHER" id="PTHR42852:SF13">
    <property type="entry name" value="PROTEIN DIPZ"/>
    <property type="match status" value="1"/>
</dbReference>
<organism evidence="3 4">
    <name type="scientific">Sandarakinorhabdus cyanobacteriorum</name>
    <dbReference type="NCBI Taxonomy" id="1981098"/>
    <lineage>
        <taxon>Bacteria</taxon>
        <taxon>Pseudomonadati</taxon>
        <taxon>Pseudomonadota</taxon>
        <taxon>Alphaproteobacteria</taxon>
        <taxon>Sphingomonadales</taxon>
        <taxon>Sphingosinicellaceae</taxon>
        <taxon>Sandarakinorhabdus</taxon>
    </lineage>
</organism>
<proteinExistence type="predicted"/>
<reference evidence="3 4" key="1">
    <citation type="submission" date="2017-07" db="EMBL/GenBank/DDBJ databases">
        <title>Sandarakinorhabdus cyanobacteriorum sp. nov., a novel bacterium isolated from cyanobacterial aggregates in a eutrophic lake.</title>
        <authorList>
            <person name="Cai H."/>
        </authorList>
    </citation>
    <scope>NUCLEOTIDE SEQUENCE [LARGE SCALE GENOMIC DNA]</scope>
    <source>
        <strain evidence="3 4">TH057</strain>
    </source>
</reference>
<dbReference type="PROSITE" id="PS51352">
    <property type="entry name" value="THIOREDOXIN_2"/>
    <property type="match status" value="1"/>
</dbReference>
<evidence type="ECO:0000313" key="3">
    <source>
        <dbReference type="EMBL" id="OYQ29283.1"/>
    </source>
</evidence>
<dbReference type="Pfam" id="PF00578">
    <property type="entry name" value="AhpC-TSA"/>
    <property type="match status" value="1"/>
</dbReference>
<dbReference type="PANTHER" id="PTHR42852">
    <property type="entry name" value="THIOL:DISULFIDE INTERCHANGE PROTEIN DSBE"/>
    <property type="match status" value="1"/>
</dbReference>
<evidence type="ECO:0000256" key="1">
    <source>
        <dbReference type="SAM" id="SignalP"/>
    </source>
</evidence>
<dbReference type="Gene3D" id="3.40.30.10">
    <property type="entry name" value="Glutaredoxin"/>
    <property type="match status" value="1"/>
</dbReference>
<dbReference type="InterPro" id="IPR050553">
    <property type="entry name" value="Thioredoxin_ResA/DsbE_sf"/>
</dbReference>
<dbReference type="CDD" id="cd02966">
    <property type="entry name" value="TlpA_like_family"/>
    <property type="match status" value="1"/>
</dbReference>
<accession>A0A255YJC8</accession>
<evidence type="ECO:0000259" key="2">
    <source>
        <dbReference type="PROSITE" id="PS51352"/>
    </source>
</evidence>
<feature type="signal peptide" evidence="1">
    <location>
        <begin position="1"/>
        <end position="21"/>
    </location>
</feature>
<dbReference type="Proteomes" id="UP000216991">
    <property type="component" value="Unassembled WGS sequence"/>
</dbReference>
<keyword evidence="4" id="KW-1185">Reference proteome</keyword>
<feature type="domain" description="Thioredoxin" evidence="2">
    <location>
        <begin position="237"/>
        <end position="400"/>
    </location>
</feature>
<evidence type="ECO:0000313" key="4">
    <source>
        <dbReference type="Proteomes" id="UP000216991"/>
    </source>
</evidence>
<feature type="chain" id="PRO_5013078423" description="Thioredoxin domain-containing protein" evidence="1">
    <location>
        <begin position="22"/>
        <end position="403"/>
    </location>
</feature>
<dbReference type="AlphaFoldDB" id="A0A255YJC8"/>